<evidence type="ECO:0000313" key="3">
    <source>
        <dbReference type="EMBL" id="BAP54764.1"/>
    </source>
</evidence>
<sequence length="240" mass="27615">MITLNHQPEEVSNMASLLELAFPEIEYPESDGQPIGETDFHFTTIILLIQALRDYFADHPQVYIAGDLMFYYEQGNPHAVKAPDVLVVKGVPKHKRRVYKLWEEQTVPCTIFEITSKQTGSADLTTKYQLYERLGVKEYFLFDPLAEYLQPRLQGFTLVQGRYQALLLSLEGELMSRELGLILRPQGDLLRLVDFYTGQMLAISKEYARRLEVAEQRAITAETKIIELQQELDKLRGKKG</sequence>
<accession>A0A090AD93</accession>
<dbReference type="InterPro" id="IPR012296">
    <property type="entry name" value="Nuclease_put_TT1808"/>
</dbReference>
<keyword evidence="4" id="KW-1185">Reference proteome</keyword>
<dbReference type="InterPro" id="IPR008538">
    <property type="entry name" value="Uma2"/>
</dbReference>
<dbReference type="STRING" id="40754.THII_0467"/>
<dbReference type="HOGENOM" id="CLU_075279_0_1_6"/>
<evidence type="ECO:0000256" key="1">
    <source>
        <dbReference type="SAM" id="Coils"/>
    </source>
</evidence>
<gene>
    <name evidence="3" type="ORF">THII_0467</name>
</gene>
<organism evidence="3 4">
    <name type="scientific">Thioploca ingrica</name>
    <dbReference type="NCBI Taxonomy" id="40754"/>
    <lineage>
        <taxon>Bacteria</taxon>
        <taxon>Pseudomonadati</taxon>
        <taxon>Pseudomonadota</taxon>
        <taxon>Gammaproteobacteria</taxon>
        <taxon>Thiotrichales</taxon>
        <taxon>Thiotrichaceae</taxon>
        <taxon>Thioploca</taxon>
    </lineage>
</organism>
<evidence type="ECO:0000259" key="2">
    <source>
        <dbReference type="Pfam" id="PF05685"/>
    </source>
</evidence>
<dbReference type="Pfam" id="PF05685">
    <property type="entry name" value="Uma2"/>
    <property type="match status" value="1"/>
</dbReference>
<dbReference type="AlphaFoldDB" id="A0A090AD93"/>
<dbReference type="CDD" id="cd06260">
    <property type="entry name" value="DUF820-like"/>
    <property type="match status" value="1"/>
</dbReference>
<dbReference type="SUPFAM" id="SSF52980">
    <property type="entry name" value="Restriction endonuclease-like"/>
    <property type="match status" value="1"/>
</dbReference>
<name>A0A090AD93_9GAMM</name>
<dbReference type="Gene3D" id="3.90.1570.10">
    <property type="entry name" value="tt1808, chain A"/>
    <property type="match status" value="1"/>
</dbReference>
<dbReference type="InterPro" id="IPR011335">
    <property type="entry name" value="Restrct_endonuc-II-like"/>
</dbReference>
<dbReference type="PANTHER" id="PTHR33352">
    <property type="entry name" value="SLR1095 PROTEIN"/>
    <property type="match status" value="1"/>
</dbReference>
<dbReference type="KEGG" id="tig:THII_0467"/>
<proteinExistence type="predicted"/>
<dbReference type="PANTHER" id="PTHR33352:SF2">
    <property type="entry name" value="SLL0995 PROTEIN"/>
    <property type="match status" value="1"/>
</dbReference>
<protein>
    <recommendedName>
        <fullName evidence="2">Putative restriction endonuclease domain-containing protein</fullName>
    </recommendedName>
</protein>
<feature type="coiled-coil region" evidence="1">
    <location>
        <begin position="204"/>
        <end position="238"/>
    </location>
</feature>
<dbReference type="Proteomes" id="UP000031623">
    <property type="component" value="Chromosome"/>
</dbReference>
<dbReference type="EMBL" id="AP014633">
    <property type="protein sequence ID" value="BAP54764.1"/>
    <property type="molecule type" value="Genomic_DNA"/>
</dbReference>
<keyword evidence="1" id="KW-0175">Coiled coil</keyword>
<evidence type="ECO:0000313" key="4">
    <source>
        <dbReference type="Proteomes" id="UP000031623"/>
    </source>
</evidence>
<feature type="domain" description="Putative restriction endonuclease" evidence="2">
    <location>
        <begin position="24"/>
        <end position="180"/>
    </location>
</feature>
<reference evidence="3 4" key="1">
    <citation type="journal article" date="2014" name="ISME J.">
        <title>Ecophysiology of Thioploca ingrica as revealed by the complete genome sequence supplemented with proteomic evidence.</title>
        <authorList>
            <person name="Kojima H."/>
            <person name="Ogura Y."/>
            <person name="Yamamoto N."/>
            <person name="Togashi T."/>
            <person name="Mori H."/>
            <person name="Watanabe T."/>
            <person name="Nemoto F."/>
            <person name="Kurokawa K."/>
            <person name="Hayashi T."/>
            <person name="Fukui M."/>
        </authorList>
    </citation>
    <scope>NUCLEOTIDE SEQUENCE [LARGE SCALE GENOMIC DNA]</scope>
</reference>